<reference evidence="1 2" key="1">
    <citation type="journal article" date="2023" name="Plants (Basel)">
        <title>Bridging the Gap: Combining Genomics and Transcriptomics Approaches to Understand Stylosanthes scabra, an Orphan Legume from the Brazilian Caatinga.</title>
        <authorList>
            <person name="Ferreira-Neto J.R.C."/>
            <person name="da Silva M.D."/>
            <person name="Binneck E."/>
            <person name="de Melo N.F."/>
            <person name="da Silva R.H."/>
            <person name="de Melo A.L.T.M."/>
            <person name="Pandolfi V."/>
            <person name="Bustamante F.O."/>
            <person name="Brasileiro-Vidal A.C."/>
            <person name="Benko-Iseppon A.M."/>
        </authorList>
    </citation>
    <scope>NUCLEOTIDE SEQUENCE [LARGE SCALE GENOMIC DNA]</scope>
    <source>
        <tissue evidence="1">Leaves</tissue>
    </source>
</reference>
<dbReference type="Proteomes" id="UP001341840">
    <property type="component" value="Unassembled WGS sequence"/>
</dbReference>
<dbReference type="PANTHER" id="PTHR46226">
    <property type="entry name" value="CRAL-TRIO DOMAIN-CONTAINING PROTEIN"/>
    <property type="match status" value="1"/>
</dbReference>
<accession>A0ABU6WPN3</accession>
<keyword evidence="2" id="KW-1185">Reference proteome</keyword>
<organism evidence="1 2">
    <name type="scientific">Stylosanthes scabra</name>
    <dbReference type="NCBI Taxonomy" id="79078"/>
    <lineage>
        <taxon>Eukaryota</taxon>
        <taxon>Viridiplantae</taxon>
        <taxon>Streptophyta</taxon>
        <taxon>Embryophyta</taxon>
        <taxon>Tracheophyta</taxon>
        <taxon>Spermatophyta</taxon>
        <taxon>Magnoliopsida</taxon>
        <taxon>eudicotyledons</taxon>
        <taxon>Gunneridae</taxon>
        <taxon>Pentapetalae</taxon>
        <taxon>rosids</taxon>
        <taxon>fabids</taxon>
        <taxon>Fabales</taxon>
        <taxon>Fabaceae</taxon>
        <taxon>Papilionoideae</taxon>
        <taxon>50 kb inversion clade</taxon>
        <taxon>dalbergioids sensu lato</taxon>
        <taxon>Dalbergieae</taxon>
        <taxon>Pterocarpus clade</taxon>
        <taxon>Stylosanthes</taxon>
    </lineage>
</organism>
<dbReference type="EMBL" id="JASCZI010182406">
    <property type="protein sequence ID" value="MED6187834.1"/>
    <property type="molecule type" value="Genomic_DNA"/>
</dbReference>
<proteinExistence type="predicted"/>
<name>A0ABU6WPN3_9FABA</name>
<evidence type="ECO:0000313" key="2">
    <source>
        <dbReference type="Proteomes" id="UP001341840"/>
    </source>
</evidence>
<evidence type="ECO:0000313" key="1">
    <source>
        <dbReference type="EMBL" id="MED6187834.1"/>
    </source>
</evidence>
<protein>
    <submittedName>
        <fullName evidence="1">Uncharacterized protein</fullName>
    </submittedName>
</protein>
<dbReference type="PANTHER" id="PTHR46226:SF5">
    <property type="entry name" value="PHOSPHATIDYLINOSITOL_PHOSPHATIDYLCHOLINE TRANSFER PROTEIN SFH2"/>
    <property type="match status" value="1"/>
</dbReference>
<sequence length="141" mass="16136">MDYESLPHFCRKEGSGSSKHQVAGDTENCFSFDSSFHQQLYNFIKQQANVMQSRSPIRQGSFYADLPEPDPDDAKIAKTIESEFHKLEIQNGSMNGLKVNMNSLKVKMLRAYTNTQNKEQRHKKESIIGHIIKKIVESSLK</sequence>
<gene>
    <name evidence="1" type="ORF">PIB30_080259</name>
</gene>
<comment type="caution">
    <text evidence="1">The sequence shown here is derived from an EMBL/GenBank/DDBJ whole genome shotgun (WGS) entry which is preliminary data.</text>
</comment>